<keyword evidence="4" id="KW-0378">Hydrolase</keyword>
<dbReference type="InterPro" id="IPR000045">
    <property type="entry name" value="Prepilin_IV_endopep_pep"/>
</dbReference>
<gene>
    <name evidence="4" type="ORF">NF865_07720</name>
</gene>
<dbReference type="Pfam" id="PF06819">
    <property type="entry name" value="Arc_PepC"/>
    <property type="match status" value="1"/>
</dbReference>
<feature type="domain" description="Peptidase A24A-predicted C-terminal archaea" evidence="3">
    <location>
        <begin position="227"/>
        <end position="337"/>
    </location>
</feature>
<name>A0A9E7MWL7_THEAG</name>
<dbReference type="Pfam" id="PF01478">
    <property type="entry name" value="Peptidase_A24"/>
    <property type="match status" value="1"/>
</dbReference>
<evidence type="ECO:0000259" key="3">
    <source>
        <dbReference type="Pfam" id="PF06819"/>
    </source>
</evidence>
<organism evidence="4 5">
    <name type="scientific">Thermococcus aggregans</name>
    <dbReference type="NCBI Taxonomy" id="110163"/>
    <lineage>
        <taxon>Archaea</taxon>
        <taxon>Methanobacteriati</taxon>
        <taxon>Methanobacteriota</taxon>
        <taxon>Thermococci</taxon>
        <taxon>Thermococcales</taxon>
        <taxon>Thermococcaceae</taxon>
        <taxon>Thermococcus</taxon>
    </lineage>
</organism>
<keyword evidence="1" id="KW-0812">Transmembrane</keyword>
<feature type="domain" description="Prepilin type IV endopeptidase peptidase" evidence="2">
    <location>
        <begin position="9"/>
        <end position="127"/>
    </location>
</feature>
<dbReference type="Proteomes" id="UP001055732">
    <property type="component" value="Chromosome"/>
</dbReference>
<feature type="transmembrane region" description="Helical" evidence="1">
    <location>
        <begin position="224"/>
        <end position="244"/>
    </location>
</feature>
<feature type="transmembrane region" description="Helical" evidence="1">
    <location>
        <begin position="343"/>
        <end position="366"/>
    </location>
</feature>
<feature type="transmembrane region" description="Helical" evidence="1">
    <location>
        <begin position="80"/>
        <end position="98"/>
    </location>
</feature>
<evidence type="ECO:0000256" key="1">
    <source>
        <dbReference type="SAM" id="Phobius"/>
    </source>
</evidence>
<proteinExistence type="predicted"/>
<evidence type="ECO:0000313" key="4">
    <source>
        <dbReference type="EMBL" id="USS40213.1"/>
    </source>
</evidence>
<keyword evidence="1" id="KW-1133">Transmembrane helix</keyword>
<keyword evidence="1" id="KW-0472">Membrane</keyword>
<feature type="transmembrane region" description="Helical" evidence="1">
    <location>
        <begin position="31"/>
        <end position="47"/>
    </location>
</feature>
<evidence type="ECO:0000259" key="2">
    <source>
        <dbReference type="Pfam" id="PF01478"/>
    </source>
</evidence>
<dbReference type="KEGG" id="tagg:NF865_07720"/>
<dbReference type="AlphaFoldDB" id="A0A9E7MWL7"/>
<reference evidence="4" key="2">
    <citation type="submission" date="2022-06" db="EMBL/GenBank/DDBJ databases">
        <authorList>
            <person name="Park Y.-J."/>
        </authorList>
    </citation>
    <scope>NUCLEOTIDE SEQUENCE</scope>
    <source>
        <strain evidence="4">TY</strain>
    </source>
</reference>
<reference evidence="4" key="1">
    <citation type="journal article" date="1998" name="Int. J. Syst. Bacteriol. 48 Pt">
        <title>Thermococcus guaymasensis sp. nov. and Thermococcus aggregans sp. nov., two novel thermophilic archaea isolated from the Guaymas Basin hydrothermal vent site.</title>
        <authorList>
            <person name="Canganella F."/>
            <person name="Jones W.J."/>
            <person name="Gambacorta A."/>
            <person name="Antranikian G."/>
        </authorList>
    </citation>
    <scope>NUCLEOTIDE SEQUENCE</scope>
    <source>
        <strain evidence="4">TY</strain>
    </source>
</reference>
<accession>A0A9E7MWL7</accession>
<feature type="transmembrane region" description="Helical" evidence="1">
    <location>
        <begin position="118"/>
        <end position="140"/>
    </location>
</feature>
<dbReference type="InterPro" id="IPR009639">
    <property type="entry name" value="Pept_A24A_C_arc"/>
</dbReference>
<dbReference type="EMBL" id="CP099582">
    <property type="protein sequence ID" value="USS40213.1"/>
    <property type="molecule type" value="Genomic_DNA"/>
</dbReference>
<keyword evidence="5" id="KW-1185">Reference proteome</keyword>
<dbReference type="EC" id="3.4.23.43" evidence="4"/>
<dbReference type="RefSeq" id="WP_253304170.1">
    <property type="nucleotide sequence ID" value="NZ_CP099582.1"/>
</dbReference>
<sequence>MEILLISFGVIMGILTSYTDIKTGFIDDRHVFPIAAVGVLYYLYHGIVVKHDLLHALSGLIGLGIGFLLGYLLYLMGGWASGDVVILMGYSALFPYASSYAKVVAPYAVKYPLHSITLLFNSILAVFPFIFVYSLAVLITKKKISRLKEVFVKKWVKPFEIAIWVSGAFVVLRIAGSAIPPYFGLLLWIITMVVLARLQKAGDIIGLLLLAYGAFKTPEIIYSYLKLAVTFYALKVFFSLVKVLREEVLMKKVSVNELKEWDILGEWIYEKDNKIYRERESSFDKLLRALKTLNLNALKVEYDKLIASPTAEGLTKEDIEKLKALVEEGKLEDEFLVRNAMPFAPALFLGFLISVFYGDLFWLFVLKSSGL</sequence>
<protein>
    <submittedName>
        <fullName evidence="4">Prepilin peptidase</fullName>
        <ecNumber evidence="4">3.4.23.43</ecNumber>
    </submittedName>
</protein>
<feature type="transmembrane region" description="Helical" evidence="1">
    <location>
        <begin position="53"/>
        <end position="73"/>
    </location>
</feature>
<evidence type="ECO:0000313" key="5">
    <source>
        <dbReference type="Proteomes" id="UP001055732"/>
    </source>
</evidence>
<dbReference type="Gene3D" id="1.20.120.1220">
    <property type="match status" value="1"/>
</dbReference>
<dbReference type="GO" id="GO:0004190">
    <property type="term" value="F:aspartic-type endopeptidase activity"/>
    <property type="evidence" value="ECO:0007669"/>
    <property type="project" value="UniProtKB-EC"/>
</dbReference>
<dbReference type="GO" id="GO:0016020">
    <property type="term" value="C:membrane"/>
    <property type="evidence" value="ECO:0007669"/>
    <property type="project" value="InterPro"/>
</dbReference>